<dbReference type="Proteomes" id="UP001155110">
    <property type="component" value="Unassembled WGS sequence"/>
</dbReference>
<dbReference type="RefSeq" id="WP_259258273.1">
    <property type="nucleotide sequence ID" value="NZ_JANTZM010000007.1"/>
</dbReference>
<name>A0AAW5P8G8_9BACT</name>
<organism evidence="1 2">
    <name type="scientific">Salinibacter ruber</name>
    <dbReference type="NCBI Taxonomy" id="146919"/>
    <lineage>
        <taxon>Bacteria</taxon>
        <taxon>Pseudomonadati</taxon>
        <taxon>Rhodothermota</taxon>
        <taxon>Rhodothermia</taxon>
        <taxon>Rhodothermales</taxon>
        <taxon>Salinibacteraceae</taxon>
        <taxon>Salinibacter</taxon>
    </lineage>
</organism>
<accession>A0AAW5P8G8</accession>
<evidence type="ECO:0000313" key="1">
    <source>
        <dbReference type="EMBL" id="MCS4157749.1"/>
    </source>
</evidence>
<dbReference type="AlphaFoldDB" id="A0AAW5P8G8"/>
<comment type="caution">
    <text evidence="1">The sequence shown here is derived from an EMBL/GenBank/DDBJ whole genome shotgun (WGS) entry which is preliminary data.</text>
</comment>
<protein>
    <submittedName>
        <fullName evidence="1">Uncharacterized protein</fullName>
    </submittedName>
</protein>
<proteinExistence type="predicted"/>
<dbReference type="EMBL" id="JANTZM010000007">
    <property type="protein sequence ID" value="MCS4157749.1"/>
    <property type="molecule type" value="Genomic_DNA"/>
</dbReference>
<reference evidence="1" key="1">
    <citation type="submission" date="2022-08" db="EMBL/GenBank/DDBJ databases">
        <title>Genomic Encyclopedia of Type Strains, Phase V (KMG-V): Genome sequencing to study the core and pangenomes of soil and plant-associated prokaryotes.</title>
        <authorList>
            <person name="Whitman W."/>
        </authorList>
    </citation>
    <scope>NUCLEOTIDE SEQUENCE</scope>
    <source>
        <strain evidence="1">SP3002</strain>
    </source>
</reference>
<sequence length="125" mass="14278">MINKQAKKNLSDEAVDVLKLMKVPPTDGMPADMTREQVAGLLKDLAGSTALSRSDQDIIDQARQIKHAAQFFIDQLSERSVQADCEHRWKQESIPVFDIRHEDETREHGYEKCARCGLRKREAQD</sequence>
<gene>
    <name evidence="1" type="ORF">GGP99_001713</name>
</gene>
<evidence type="ECO:0000313" key="2">
    <source>
        <dbReference type="Proteomes" id="UP001155110"/>
    </source>
</evidence>